<dbReference type="Pfam" id="PF16921">
    <property type="entry name" value="Tex_YqgF"/>
    <property type="match status" value="1"/>
</dbReference>
<dbReference type="Gene3D" id="1.10.150.310">
    <property type="entry name" value="Tex RuvX-like domain-like"/>
    <property type="match status" value="1"/>
</dbReference>
<dbReference type="RefSeq" id="WP_243119740.1">
    <property type="nucleotide sequence ID" value="NZ_QFFZ01000008.1"/>
</dbReference>
<sequence>MNINQVDIIALIAKDTGLPRHKVEHTVSLLADNTIPFIARYRKEQTGELDEEQIRNIDELNKHYTSLEQRKSEIIRLIDGQGKLTGELQAKITSCTKLSQLEDLYLPYKPKRKTRASTARENGLEPLSAYLLSFPSSGSPEEEASSYISEAVPTVEDALQGAMDIVAEIVAEDADVRSWVREQTRRTASLVTSVRKTSEDKIYLNYYDYREPVGRIVPHRVLAINRGEKEEVLSVSVEVDENPIIKWISSRFLKEGTATTSYVDRAIRDGYKRLIAPSVARDIRNELTEKAAAQAIKVFSQNLRSLLLQPPVRGKVVLGIDPAYRTGCKWCVIDQTGKLLETGVFYPTPPLKKIKEAEEILSGLVEKYGVTAIVIGNGTASRETEVFVAEFIRSYNKPGLSYTIVSEAGASVYSASKLAKKEFPGLDVSERGAVSIARRIQDPLSELVKIEPRAVGVGQYQHDLPPKQLDEKLAEVVESVVNYVGVDLNTASAQLLGYVAGIKAKVAENIVQYRDENGGFKRRKELSKVPGLGPKTLEQCVGFLRISNGENILDATAIHPESYDLAYRLIDLIGFGLNEVGRPEARAKIARVDVKEIAAQLEAGVPTLRDILDSLARPGRDPREDLPAPVFRTDVLSLEDLRPGMELSGTVRNVVDFGAFVDIGIKNDGLVHISQLSDTRVKHPLDLVSVGDVVKVWVLAVDLERGRVSLSMKNRV</sequence>
<dbReference type="InterPro" id="IPR050437">
    <property type="entry name" value="Ribos_protein_bS1-like"/>
</dbReference>
<dbReference type="FunFam" id="2.40.50.140:FF:000051">
    <property type="entry name" value="RNA-binding transcriptional accessory protein"/>
    <property type="match status" value="1"/>
</dbReference>
<dbReference type="InterPro" id="IPR012340">
    <property type="entry name" value="NA-bd_OB-fold"/>
</dbReference>
<dbReference type="InterPro" id="IPR041692">
    <property type="entry name" value="HHH_9"/>
</dbReference>
<dbReference type="InterPro" id="IPR010994">
    <property type="entry name" value="RuvA_2-like"/>
</dbReference>
<dbReference type="GO" id="GO:0003735">
    <property type="term" value="F:structural constituent of ribosome"/>
    <property type="evidence" value="ECO:0007669"/>
    <property type="project" value="TreeGrafter"/>
</dbReference>
<dbReference type="Pfam" id="PF12836">
    <property type="entry name" value="HHH_3"/>
    <property type="match status" value="1"/>
</dbReference>
<reference evidence="3 4" key="1">
    <citation type="journal article" date="2018" name="Environ. Microbiol.">
        <title>Novel energy conservation strategies and behaviour of Pelotomaculum schinkii driving syntrophic propionate catabolism.</title>
        <authorList>
            <person name="Hidalgo-Ahumada C.A.P."/>
            <person name="Nobu M.K."/>
            <person name="Narihiro T."/>
            <person name="Tamaki H."/>
            <person name="Liu W.T."/>
            <person name="Kamagata Y."/>
            <person name="Stams A.J.M."/>
            <person name="Imachi H."/>
            <person name="Sousa D.Z."/>
        </authorList>
    </citation>
    <scope>NUCLEOTIDE SEQUENCE [LARGE SCALE GENOMIC DNA]</scope>
    <source>
        <strain evidence="3 4">MGP</strain>
    </source>
</reference>
<dbReference type="AlphaFoldDB" id="A0A4Y7RT78"/>
<dbReference type="InterPro" id="IPR037027">
    <property type="entry name" value="YqgF/RNaseH-like_dom_sf"/>
</dbReference>
<dbReference type="EMBL" id="QFFZ01000008">
    <property type="protein sequence ID" value="TEB12185.1"/>
    <property type="molecule type" value="Genomic_DNA"/>
</dbReference>
<dbReference type="InterPro" id="IPR006641">
    <property type="entry name" value="YqgF/RNaseH-like_dom"/>
</dbReference>
<dbReference type="Pfam" id="PF22706">
    <property type="entry name" value="Tex_central_region"/>
    <property type="match status" value="1"/>
</dbReference>
<dbReference type="GO" id="GO:0005840">
    <property type="term" value="C:ribosome"/>
    <property type="evidence" value="ECO:0007669"/>
    <property type="project" value="UniProtKB-KW"/>
</dbReference>
<comment type="caution">
    <text evidence="3">The sequence shown here is derived from an EMBL/GenBank/DDBJ whole genome shotgun (WGS) entry which is preliminary data.</text>
</comment>
<dbReference type="InterPro" id="IPR023319">
    <property type="entry name" value="Tex-like_HTH_dom_sf"/>
</dbReference>
<accession>A0A4Y7RT78</accession>
<dbReference type="Pfam" id="PF17674">
    <property type="entry name" value="HHH_9"/>
    <property type="match status" value="1"/>
</dbReference>
<organism evidence="3 4">
    <name type="scientific">Pelotomaculum propionicicum</name>
    <dbReference type="NCBI Taxonomy" id="258475"/>
    <lineage>
        <taxon>Bacteria</taxon>
        <taxon>Bacillati</taxon>
        <taxon>Bacillota</taxon>
        <taxon>Clostridia</taxon>
        <taxon>Eubacteriales</taxon>
        <taxon>Desulfotomaculaceae</taxon>
        <taxon>Pelotomaculum</taxon>
    </lineage>
</organism>
<dbReference type="InterPro" id="IPR055179">
    <property type="entry name" value="Tex-like_central_region"/>
</dbReference>
<dbReference type="InterPro" id="IPR012337">
    <property type="entry name" value="RNaseH-like_sf"/>
</dbReference>
<proteinExistence type="predicted"/>
<name>A0A4Y7RT78_9FIRM</name>
<keyword evidence="4" id="KW-1185">Reference proteome</keyword>
<keyword evidence="3" id="KW-0689">Ribosomal protein</keyword>
<feature type="domain" description="S1 motif" evidence="2">
    <location>
        <begin position="644"/>
        <end position="713"/>
    </location>
</feature>
<protein>
    <submittedName>
        <fullName evidence="3">30S ribosomal protein S1</fullName>
    </submittedName>
</protein>
<gene>
    <name evidence="3" type="primary">rpsA_1</name>
    <name evidence="3" type="ORF">Pmgp_01075</name>
</gene>
<evidence type="ECO:0000259" key="2">
    <source>
        <dbReference type="PROSITE" id="PS50126"/>
    </source>
</evidence>
<dbReference type="PROSITE" id="PS50126">
    <property type="entry name" value="S1"/>
    <property type="match status" value="1"/>
</dbReference>
<dbReference type="InterPro" id="IPR018974">
    <property type="entry name" value="Tex-like_N"/>
</dbReference>
<dbReference type="InterPro" id="IPR044146">
    <property type="entry name" value="S1_Tex"/>
</dbReference>
<dbReference type="SUPFAM" id="SSF53098">
    <property type="entry name" value="Ribonuclease H-like"/>
    <property type="match status" value="1"/>
</dbReference>
<dbReference type="CDD" id="cd05685">
    <property type="entry name" value="S1_Tex"/>
    <property type="match status" value="1"/>
</dbReference>
<dbReference type="Pfam" id="PF00575">
    <property type="entry name" value="S1"/>
    <property type="match status" value="1"/>
</dbReference>
<dbReference type="InterPro" id="IPR023323">
    <property type="entry name" value="Tex-like_dom_sf"/>
</dbReference>
<dbReference type="SMART" id="SM00316">
    <property type="entry name" value="S1"/>
    <property type="match status" value="1"/>
</dbReference>
<dbReference type="SUPFAM" id="SSF47781">
    <property type="entry name" value="RuvA domain 2-like"/>
    <property type="match status" value="2"/>
</dbReference>
<dbReference type="InterPro" id="IPR003029">
    <property type="entry name" value="S1_domain"/>
</dbReference>
<dbReference type="Gene3D" id="1.10.10.650">
    <property type="entry name" value="RuvA domain 2-like"/>
    <property type="match status" value="1"/>
</dbReference>
<dbReference type="GO" id="GO:0006139">
    <property type="term" value="P:nucleobase-containing compound metabolic process"/>
    <property type="evidence" value="ECO:0007669"/>
    <property type="project" value="InterPro"/>
</dbReference>
<evidence type="ECO:0000256" key="1">
    <source>
        <dbReference type="SAM" id="Coils"/>
    </source>
</evidence>
<dbReference type="FunFam" id="3.30.420.140:FF:000001">
    <property type="entry name" value="RNA-binding transcriptional accessory protein"/>
    <property type="match status" value="1"/>
</dbReference>
<keyword evidence="1" id="KW-0175">Coiled coil</keyword>
<dbReference type="FunFam" id="1.10.150.310:FF:000001">
    <property type="entry name" value="RNA-binding transcriptional accessory protein"/>
    <property type="match status" value="1"/>
</dbReference>
<dbReference type="GO" id="GO:0006412">
    <property type="term" value="P:translation"/>
    <property type="evidence" value="ECO:0007669"/>
    <property type="project" value="TreeGrafter"/>
</dbReference>
<dbReference type="GO" id="GO:0005737">
    <property type="term" value="C:cytoplasm"/>
    <property type="evidence" value="ECO:0007669"/>
    <property type="project" value="UniProtKB-ARBA"/>
</dbReference>
<dbReference type="Gene3D" id="2.40.50.140">
    <property type="entry name" value="Nucleic acid-binding proteins"/>
    <property type="match status" value="1"/>
</dbReference>
<dbReference type="SMART" id="SM00732">
    <property type="entry name" value="YqgFc"/>
    <property type="match status" value="1"/>
</dbReference>
<keyword evidence="3" id="KW-0687">Ribonucleoprotein</keyword>
<dbReference type="Gene3D" id="3.30.420.140">
    <property type="entry name" value="YqgF/RNase H-like domain"/>
    <property type="match status" value="1"/>
</dbReference>
<dbReference type="Pfam" id="PF09371">
    <property type="entry name" value="Tex_N"/>
    <property type="match status" value="1"/>
</dbReference>
<evidence type="ECO:0000313" key="3">
    <source>
        <dbReference type="EMBL" id="TEB12185.1"/>
    </source>
</evidence>
<dbReference type="Gene3D" id="1.10.3500.10">
    <property type="entry name" value="Tex N-terminal region-like"/>
    <property type="match status" value="1"/>
</dbReference>
<dbReference type="InterPro" id="IPR032639">
    <property type="entry name" value="Tex_YqgF"/>
</dbReference>
<dbReference type="PANTHER" id="PTHR10724">
    <property type="entry name" value="30S RIBOSOMAL PROTEIN S1"/>
    <property type="match status" value="1"/>
</dbReference>
<dbReference type="FunFam" id="1.10.10.650:FF:000001">
    <property type="entry name" value="S1 RNA-binding domain 1"/>
    <property type="match status" value="1"/>
</dbReference>
<dbReference type="SUPFAM" id="SSF50249">
    <property type="entry name" value="Nucleic acid-binding proteins"/>
    <property type="match status" value="1"/>
</dbReference>
<evidence type="ECO:0000313" key="4">
    <source>
        <dbReference type="Proteomes" id="UP000297597"/>
    </source>
</evidence>
<feature type="coiled-coil region" evidence="1">
    <location>
        <begin position="50"/>
        <end position="77"/>
    </location>
</feature>
<dbReference type="Proteomes" id="UP000297597">
    <property type="component" value="Unassembled WGS sequence"/>
</dbReference>
<dbReference type="PANTHER" id="PTHR10724:SF10">
    <property type="entry name" value="S1 RNA-BINDING DOMAIN-CONTAINING PROTEIN 1"/>
    <property type="match status" value="1"/>
</dbReference>
<dbReference type="GO" id="GO:0003729">
    <property type="term" value="F:mRNA binding"/>
    <property type="evidence" value="ECO:0007669"/>
    <property type="project" value="UniProtKB-ARBA"/>
</dbReference>
<dbReference type="SUPFAM" id="SSF158832">
    <property type="entry name" value="Tex N-terminal region-like"/>
    <property type="match status" value="1"/>
</dbReference>